<evidence type="ECO:0000313" key="9">
    <source>
        <dbReference type="Proteomes" id="UP000295724"/>
    </source>
</evidence>
<dbReference type="Pfam" id="PF00246">
    <property type="entry name" value="Peptidase_M14"/>
    <property type="match status" value="1"/>
</dbReference>
<dbReference type="GO" id="GO:0004181">
    <property type="term" value="F:metallocarboxypeptidase activity"/>
    <property type="evidence" value="ECO:0007669"/>
    <property type="project" value="InterPro"/>
</dbReference>
<dbReference type="PANTHER" id="PTHR11705:SF143">
    <property type="entry name" value="SLL0236 PROTEIN"/>
    <property type="match status" value="1"/>
</dbReference>
<dbReference type="Gene3D" id="3.40.50.880">
    <property type="match status" value="1"/>
</dbReference>
<dbReference type="InterPro" id="IPR000834">
    <property type="entry name" value="Peptidase_M14"/>
</dbReference>
<dbReference type="GO" id="GO:0008270">
    <property type="term" value="F:zinc ion binding"/>
    <property type="evidence" value="ECO:0007669"/>
    <property type="project" value="InterPro"/>
</dbReference>
<dbReference type="SUPFAM" id="SSF52317">
    <property type="entry name" value="Class I glutamine amidotransferase-like"/>
    <property type="match status" value="1"/>
</dbReference>
<reference evidence="8 9" key="1">
    <citation type="submission" date="2019-03" db="EMBL/GenBank/DDBJ databases">
        <title>Genomic Encyclopedia of Type Strains, Phase IV (KMG-IV): sequencing the most valuable type-strain genomes for metagenomic binning, comparative biology and taxonomic classification.</title>
        <authorList>
            <person name="Goeker M."/>
        </authorList>
    </citation>
    <scope>NUCLEOTIDE SEQUENCE [LARGE SCALE GENOMIC DNA]</scope>
    <source>
        <strain evidence="8 9">DSM 25488</strain>
    </source>
</reference>
<keyword evidence="8" id="KW-0121">Carboxypeptidase</keyword>
<dbReference type="OrthoDB" id="9758209at2"/>
<keyword evidence="9" id="KW-1185">Reference proteome</keyword>
<comment type="cofactor">
    <cofactor evidence="1">
        <name>Zn(2+)</name>
        <dbReference type="ChEBI" id="CHEBI:29105"/>
    </cofactor>
</comment>
<evidence type="ECO:0000256" key="5">
    <source>
        <dbReference type="ARBA" id="ARBA00022833"/>
    </source>
</evidence>
<dbReference type="GO" id="GO:0006508">
    <property type="term" value="P:proteolysis"/>
    <property type="evidence" value="ECO:0007669"/>
    <property type="project" value="UniProtKB-KW"/>
</dbReference>
<dbReference type="SMART" id="SM00631">
    <property type="entry name" value="Zn_pept"/>
    <property type="match status" value="1"/>
</dbReference>
<dbReference type="SUPFAM" id="SSF53187">
    <property type="entry name" value="Zn-dependent exopeptidases"/>
    <property type="match status" value="1"/>
</dbReference>
<protein>
    <submittedName>
        <fullName evidence="8">Zinc carboxypeptidase</fullName>
    </submittedName>
</protein>
<name>A0A4R6XSA6_9GAMM</name>
<keyword evidence="6" id="KW-0482">Metalloprotease</keyword>
<dbReference type="RefSeq" id="WP_099019271.1">
    <property type="nucleotide sequence ID" value="NZ_NIHB01000002.1"/>
</dbReference>
<evidence type="ECO:0000256" key="1">
    <source>
        <dbReference type="ARBA" id="ARBA00001947"/>
    </source>
</evidence>
<evidence type="ECO:0000256" key="2">
    <source>
        <dbReference type="ARBA" id="ARBA00005988"/>
    </source>
</evidence>
<keyword evidence="3" id="KW-0645">Protease</keyword>
<comment type="similarity">
    <text evidence="2">Belongs to the peptidase M14 family.</text>
</comment>
<evidence type="ECO:0000256" key="3">
    <source>
        <dbReference type="ARBA" id="ARBA00022670"/>
    </source>
</evidence>
<proteinExistence type="inferred from homology"/>
<evidence type="ECO:0000256" key="6">
    <source>
        <dbReference type="ARBA" id="ARBA00023049"/>
    </source>
</evidence>
<dbReference type="PANTHER" id="PTHR11705">
    <property type="entry name" value="PROTEASE FAMILY M14 CARBOXYPEPTIDASE A,B"/>
    <property type="match status" value="1"/>
</dbReference>
<dbReference type="Proteomes" id="UP000295724">
    <property type="component" value="Unassembled WGS sequence"/>
</dbReference>
<keyword evidence="5" id="KW-0862">Zinc</keyword>
<dbReference type="EMBL" id="SNZB01000002">
    <property type="protein sequence ID" value="TDR22646.1"/>
    <property type="molecule type" value="Genomic_DNA"/>
</dbReference>
<evidence type="ECO:0000313" key="8">
    <source>
        <dbReference type="EMBL" id="TDR22646.1"/>
    </source>
</evidence>
<dbReference type="AlphaFoldDB" id="A0A4R6XSA6"/>
<gene>
    <name evidence="8" type="ORF">C8D91_1138</name>
</gene>
<evidence type="ECO:0000259" key="7">
    <source>
        <dbReference type="SMART" id="SM00631"/>
    </source>
</evidence>
<accession>A0A4R6XSA6</accession>
<sequence length="890" mass="99271">MSFKKSFVVILMSLFIYHSEVSAGELYWPEMEYDTTIPRHHDVLGYQTGEKITNHIDMLKYFDALVKAAPEHIQKFSYGKTWEGRELIYLVIGSEQNLAKLREFEHNIQKLADPRITNKKQADQLIKQLPASVWLGYGVHGNEISSTDAAMMTAYHLLASAESPMTKQIMDNTLVFIDPLQNPDGRTRFTSRYYSNVGLEHSGDRYSADHNEPWPNGRSNHYLFDMNRDWLAMTQPETQGRIATMNRYLPLVVIDLHEMGGDSSYYFAPAAEPMNPLMTTAQINNMTLIGKNHAKHFDAMGYDYFTREVFDAFYPGYGDSWPTFYGASASTYEVGSARGEVFIKRNGEKYTYADSVQKHFIASISTIEATGNLRTQLLNDFYQYQVSAIADGKNKQYVVPAQSDRAGAHRLAQLLMAHGVEVHQLKHDIKTCGQAFKSGGFVVDSAQPKGRFVEAVLSQQVDMDQSFIEEQEKRRSRNLRDQIYDLTAWSLPLMFNLEVINCRGIKSNHTTMLNGDMALSPQLSNPDAKVAYLVPWGDMAAGRFLTNALRQGIKIKSSDLPFTLANGNNYPAGTLIIEIENNSNDLAAQVQRIATTTGAVVDGIDSSWVTKGPNFGSGNVVEIPAPKIAMAWDQPTSSLSAGNSRFVIERQLGYPVTAIRSQHLIYADLSLYDVLILPSGNYSQVFNEQSIAHITSWINTGGVLLTLGQATAYAISEPANWLSVKAEQSFKTTADTKPTETEKSSSVPGQLIQNDEEFNLAIQPDKGRPDSVAGVLAKVAVDQDHWLTAGVKPEVIAMVSGSQIYTPIKLDEGKNVAWFKGSDELLASGYLWEENRQQLAYKPFLIHQPKGKGMVIAFTQEPTLRAFLDGLQVMLTNTLFRSVAHTGKLR</sequence>
<dbReference type="Gene3D" id="3.40.630.10">
    <property type="entry name" value="Zn peptidases"/>
    <property type="match status" value="1"/>
</dbReference>
<keyword evidence="4" id="KW-0378">Hydrolase</keyword>
<evidence type="ECO:0000256" key="4">
    <source>
        <dbReference type="ARBA" id="ARBA00022801"/>
    </source>
</evidence>
<comment type="caution">
    <text evidence="8">The sequence shown here is derived from an EMBL/GenBank/DDBJ whole genome shotgun (WGS) entry which is preliminary data.</text>
</comment>
<organism evidence="8 9">
    <name type="scientific">Marinicella litoralis</name>
    <dbReference type="NCBI Taxonomy" id="644220"/>
    <lineage>
        <taxon>Bacteria</taxon>
        <taxon>Pseudomonadati</taxon>
        <taxon>Pseudomonadota</taxon>
        <taxon>Gammaproteobacteria</taxon>
        <taxon>Lysobacterales</taxon>
        <taxon>Marinicellaceae</taxon>
        <taxon>Marinicella</taxon>
    </lineage>
</organism>
<dbReference type="InterPro" id="IPR029062">
    <property type="entry name" value="Class_I_gatase-like"/>
</dbReference>
<dbReference type="GO" id="GO:0005615">
    <property type="term" value="C:extracellular space"/>
    <property type="evidence" value="ECO:0007669"/>
    <property type="project" value="TreeGrafter"/>
</dbReference>
<feature type="domain" description="Peptidase M14" evidence="7">
    <location>
        <begin position="54"/>
        <end position="330"/>
    </location>
</feature>